<dbReference type="AlphaFoldDB" id="A0A2I8EYS1"/>
<dbReference type="InterPro" id="IPR033900">
    <property type="entry name" value="Gram_neg_porin_domain"/>
</dbReference>
<dbReference type="InterPro" id="IPR002299">
    <property type="entry name" value="Porin_Neis"/>
</dbReference>
<dbReference type="EMBL" id="CP026113">
    <property type="protein sequence ID" value="AUT64650.1"/>
    <property type="molecule type" value="Genomic_DNA"/>
</dbReference>
<evidence type="ECO:0000256" key="1">
    <source>
        <dbReference type="ARBA" id="ARBA00004571"/>
    </source>
</evidence>
<dbReference type="GO" id="GO:0009279">
    <property type="term" value="C:cell outer membrane"/>
    <property type="evidence" value="ECO:0007669"/>
    <property type="project" value="UniProtKB-SubCell"/>
</dbReference>
<evidence type="ECO:0000256" key="7">
    <source>
        <dbReference type="ARBA" id="ARBA00023065"/>
    </source>
</evidence>
<keyword evidence="10" id="KW-0998">Cell outer membrane</keyword>
<feature type="domain" description="Porin" evidence="12">
    <location>
        <begin position="7"/>
        <end position="345"/>
    </location>
</feature>
<evidence type="ECO:0000256" key="11">
    <source>
        <dbReference type="SAM" id="SignalP"/>
    </source>
</evidence>
<dbReference type="OrthoDB" id="8982743at2"/>
<evidence type="ECO:0000256" key="2">
    <source>
        <dbReference type="ARBA" id="ARBA00011233"/>
    </source>
</evidence>
<evidence type="ECO:0000256" key="5">
    <source>
        <dbReference type="ARBA" id="ARBA00022692"/>
    </source>
</evidence>
<protein>
    <submittedName>
        <fullName evidence="13">Porin</fullName>
    </submittedName>
</protein>
<dbReference type="PANTHER" id="PTHR34501">
    <property type="entry name" value="PROTEIN YDDL-RELATED"/>
    <property type="match status" value="1"/>
</dbReference>
<name>A0A2I8EYS1_9BURK</name>
<dbReference type="InterPro" id="IPR023614">
    <property type="entry name" value="Porin_dom_sf"/>
</dbReference>
<evidence type="ECO:0000256" key="4">
    <source>
        <dbReference type="ARBA" id="ARBA00022452"/>
    </source>
</evidence>
<reference evidence="13 15" key="1">
    <citation type="submission" date="2018-01" db="EMBL/GenBank/DDBJ databases">
        <title>Species boundaries and ecological features among Paraburkholderia terrae DSMZ17804T, P. hospita DSMZ17164T and P. caribensis DSMZ13236T.</title>
        <authorList>
            <person name="Pratama A.A."/>
        </authorList>
    </citation>
    <scope>NUCLEOTIDE SEQUENCE [LARGE SCALE GENOMIC DNA]</scope>
    <source>
        <strain evidence="13 15">DSM 17804</strain>
    </source>
</reference>
<sequence length="383" mass="39817">MKRTAIAAVALTLSSMTIAAHAQNSVTLYGLIDAGIGYVHNADSNSNLTGMINGNLSGDRWGLKGSEDLGGGLKTIFALESGFDVGTGKMGQGSRLFGRQAYVGFQGDKWGTVTLGRQYDPITDTVQGVTADNYFGSTFATPGDVDNNDNSARVSNAVKYVSPNYAGFQFEGLYAFSGVAGQTGQGYTYSGAATYSVGNLSLAAGYLRATNNSATGGRTSWSSSTTDSIFDSHINDGYVSAKSVSIAQLGGQYVLGSVTLGASYSNTQLKADASSSFSTTEKYNSGKAFVAYQATPALIAGVGYAYTAASGDTSAHYHQVSLGADYNLSKRTDLYAVAAYQHANGTQRLSDGTTQAAQASIGSYGYNGTSTQEIAIVGIRHKF</sequence>
<evidence type="ECO:0000256" key="10">
    <source>
        <dbReference type="ARBA" id="ARBA00023237"/>
    </source>
</evidence>
<reference evidence="14 16" key="2">
    <citation type="journal article" date="2022" name="Front. Microbiol.">
        <title>Identification and characterization of a novel class of self-sufficient cytochrome P450 hydroxylase involved in cyclohexanecarboxylate degradation in Paraburkholderia terrae strain KU-64.</title>
        <authorList>
            <person name="Yamamoto T."/>
            <person name="Hasegawa Y."/>
            <person name="Iwaki H."/>
        </authorList>
    </citation>
    <scope>NUCLEOTIDE SEQUENCE [LARGE SCALE GENOMIC DNA]</scope>
    <source>
        <strain evidence="14 16">KU-64</strain>
    </source>
</reference>
<comment type="subcellular location">
    <subcellularLocation>
        <location evidence="1">Cell outer membrane</location>
        <topology evidence="1">Multi-pass membrane protein</topology>
    </subcellularLocation>
</comment>
<evidence type="ECO:0000256" key="8">
    <source>
        <dbReference type="ARBA" id="ARBA00023114"/>
    </source>
</evidence>
<organism evidence="13 15">
    <name type="scientific">Paraburkholderia terrae</name>
    <dbReference type="NCBI Taxonomy" id="311230"/>
    <lineage>
        <taxon>Bacteria</taxon>
        <taxon>Pseudomonadati</taxon>
        <taxon>Pseudomonadota</taxon>
        <taxon>Betaproteobacteria</taxon>
        <taxon>Burkholderiales</taxon>
        <taxon>Burkholderiaceae</taxon>
        <taxon>Paraburkholderia</taxon>
    </lineage>
</organism>
<evidence type="ECO:0000313" key="15">
    <source>
        <dbReference type="Proteomes" id="UP000243502"/>
    </source>
</evidence>
<gene>
    <name evidence="13" type="ORF">C2L65_33920</name>
    <name evidence="14" type="ORF">PTKU64_78060</name>
</gene>
<evidence type="ECO:0000259" key="12">
    <source>
        <dbReference type="Pfam" id="PF13609"/>
    </source>
</evidence>
<dbReference type="PRINTS" id="PR00182">
    <property type="entry name" value="ECOLNEIPORIN"/>
</dbReference>
<evidence type="ECO:0000256" key="3">
    <source>
        <dbReference type="ARBA" id="ARBA00022448"/>
    </source>
</evidence>
<dbReference type="PRINTS" id="PR00184">
    <property type="entry name" value="NEISSPPORIN"/>
</dbReference>
<dbReference type="Proteomes" id="UP000243502">
    <property type="component" value="Chromosome 3"/>
</dbReference>
<dbReference type="SUPFAM" id="SSF56935">
    <property type="entry name" value="Porins"/>
    <property type="match status" value="1"/>
</dbReference>
<evidence type="ECO:0000313" key="13">
    <source>
        <dbReference type="EMBL" id="AUT64650.1"/>
    </source>
</evidence>
<dbReference type="GO" id="GO:0015288">
    <property type="term" value="F:porin activity"/>
    <property type="evidence" value="ECO:0007669"/>
    <property type="project" value="UniProtKB-KW"/>
</dbReference>
<keyword evidence="6 11" id="KW-0732">Signal</keyword>
<proteinExistence type="predicted"/>
<keyword evidence="8" id="KW-0626">Porin</keyword>
<evidence type="ECO:0000313" key="16">
    <source>
        <dbReference type="Proteomes" id="UP001319874"/>
    </source>
</evidence>
<keyword evidence="3" id="KW-0813">Transport</keyword>
<evidence type="ECO:0000256" key="6">
    <source>
        <dbReference type="ARBA" id="ARBA00022729"/>
    </source>
</evidence>
<keyword evidence="16" id="KW-1185">Reference proteome</keyword>
<keyword evidence="5" id="KW-0812">Transmembrane</keyword>
<dbReference type="GO" id="GO:0046930">
    <property type="term" value="C:pore complex"/>
    <property type="evidence" value="ECO:0007669"/>
    <property type="project" value="UniProtKB-KW"/>
</dbReference>
<dbReference type="EMBL" id="AP024957">
    <property type="protein sequence ID" value="BCZ84131.1"/>
    <property type="molecule type" value="Genomic_DNA"/>
</dbReference>
<evidence type="ECO:0000313" key="14">
    <source>
        <dbReference type="EMBL" id="BCZ84131.1"/>
    </source>
</evidence>
<keyword evidence="4" id="KW-1134">Transmembrane beta strand</keyword>
<keyword evidence="7" id="KW-0406">Ion transport</keyword>
<dbReference type="Proteomes" id="UP001319874">
    <property type="component" value="Chromosome 3"/>
</dbReference>
<dbReference type="InterPro" id="IPR050298">
    <property type="entry name" value="Gram-neg_bact_OMP"/>
</dbReference>
<dbReference type="CDD" id="cd00342">
    <property type="entry name" value="gram_neg_porins"/>
    <property type="match status" value="1"/>
</dbReference>
<dbReference type="PANTHER" id="PTHR34501:SF9">
    <property type="entry name" value="MAJOR OUTER MEMBRANE PROTEIN P.IA"/>
    <property type="match status" value="1"/>
</dbReference>
<dbReference type="Pfam" id="PF13609">
    <property type="entry name" value="Porin_4"/>
    <property type="match status" value="1"/>
</dbReference>
<dbReference type="KEGG" id="pter:C2L65_33920"/>
<keyword evidence="9" id="KW-0472">Membrane</keyword>
<dbReference type="Gene3D" id="2.40.160.10">
    <property type="entry name" value="Porin"/>
    <property type="match status" value="1"/>
</dbReference>
<comment type="subunit">
    <text evidence="2">Homotrimer.</text>
</comment>
<feature type="chain" id="PRO_5014422571" evidence="11">
    <location>
        <begin position="23"/>
        <end position="383"/>
    </location>
</feature>
<dbReference type="InterPro" id="IPR001702">
    <property type="entry name" value="Porin_Gram-ve"/>
</dbReference>
<accession>A0A2I8EYS1</accession>
<dbReference type="RefSeq" id="WP_042311731.1">
    <property type="nucleotide sequence ID" value="NZ_AP024957.1"/>
</dbReference>
<evidence type="ECO:0000256" key="9">
    <source>
        <dbReference type="ARBA" id="ARBA00023136"/>
    </source>
</evidence>
<feature type="signal peptide" evidence="11">
    <location>
        <begin position="1"/>
        <end position="22"/>
    </location>
</feature>
<dbReference type="GO" id="GO:0034220">
    <property type="term" value="P:monoatomic ion transmembrane transport"/>
    <property type="evidence" value="ECO:0007669"/>
    <property type="project" value="InterPro"/>
</dbReference>